<evidence type="ECO:0000313" key="1">
    <source>
        <dbReference type="EMBL" id="KRK00160.1"/>
    </source>
</evidence>
<reference evidence="1 2" key="1">
    <citation type="journal article" date="2007" name="Nature">
        <title>Evolution of genes and genomes on the Drosophila phylogeny.</title>
        <authorList>
            <consortium name="Drosophila 12 Genomes Consortium"/>
            <person name="Clark A.G."/>
            <person name="Eisen M.B."/>
            <person name="Smith D.R."/>
            <person name="Bergman C.M."/>
            <person name="Oliver B."/>
            <person name="Markow T.A."/>
            <person name="Kaufman T.C."/>
            <person name="Kellis M."/>
            <person name="Gelbart W."/>
            <person name="Iyer V.N."/>
            <person name="Pollard D.A."/>
            <person name="Sackton T.B."/>
            <person name="Larracuente A.M."/>
            <person name="Singh N.D."/>
            <person name="Abad J.P."/>
            <person name="Abt D.N."/>
            <person name="Adryan B."/>
            <person name="Aguade M."/>
            <person name="Akashi H."/>
            <person name="Anderson W.W."/>
            <person name="Aquadro C.F."/>
            <person name="Ardell D.H."/>
            <person name="Arguello R."/>
            <person name="Artieri C.G."/>
            <person name="Barbash D.A."/>
            <person name="Barker D."/>
            <person name="Barsanti P."/>
            <person name="Batterham P."/>
            <person name="Batzoglou S."/>
            <person name="Begun D."/>
            <person name="Bhutkar A."/>
            <person name="Blanco E."/>
            <person name="Bosak S.A."/>
            <person name="Bradley R.K."/>
            <person name="Brand A.D."/>
            <person name="Brent M.R."/>
            <person name="Brooks A.N."/>
            <person name="Brown R.H."/>
            <person name="Butlin R.K."/>
            <person name="Caggese C."/>
            <person name="Calvi B.R."/>
            <person name="Bernardo de Carvalho A."/>
            <person name="Caspi A."/>
            <person name="Castrezana S."/>
            <person name="Celniker S.E."/>
            <person name="Chang J.L."/>
            <person name="Chapple C."/>
            <person name="Chatterji S."/>
            <person name="Chinwalla A."/>
            <person name="Civetta A."/>
            <person name="Clifton S.W."/>
            <person name="Comeron J.M."/>
            <person name="Costello J.C."/>
            <person name="Coyne J.A."/>
            <person name="Daub J."/>
            <person name="David R.G."/>
            <person name="Delcher A.L."/>
            <person name="Delehaunty K."/>
            <person name="Do C.B."/>
            <person name="Ebling H."/>
            <person name="Edwards K."/>
            <person name="Eickbush T."/>
            <person name="Evans J.D."/>
            <person name="Filipski A."/>
            <person name="Findeiss S."/>
            <person name="Freyhult E."/>
            <person name="Fulton L."/>
            <person name="Fulton R."/>
            <person name="Garcia A.C."/>
            <person name="Gardiner A."/>
            <person name="Garfield D.A."/>
            <person name="Garvin B.E."/>
            <person name="Gibson G."/>
            <person name="Gilbert D."/>
            <person name="Gnerre S."/>
            <person name="Godfrey J."/>
            <person name="Good R."/>
            <person name="Gotea V."/>
            <person name="Gravely B."/>
            <person name="Greenberg A.J."/>
            <person name="Griffiths-Jones S."/>
            <person name="Gross S."/>
            <person name="Guigo R."/>
            <person name="Gustafson E.A."/>
            <person name="Haerty W."/>
            <person name="Hahn M.W."/>
            <person name="Halligan D.L."/>
            <person name="Halpern A.L."/>
            <person name="Halter G.M."/>
            <person name="Han M.V."/>
            <person name="Heger A."/>
            <person name="Hillier L."/>
            <person name="Hinrichs A.S."/>
            <person name="Holmes I."/>
            <person name="Hoskins R.A."/>
            <person name="Hubisz M.J."/>
            <person name="Hultmark D."/>
            <person name="Huntley M.A."/>
            <person name="Jaffe D.B."/>
            <person name="Jagadeeshan S."/>
            <person name="Jeck W.R."/>
            <person name="Johnson J."/>
            <person name="Jones C.D."/>
            <person name="Jordan W.C."/>
            <person name="Karpen G.H."/>
            <person name="Kataoka E."/>
            <person name="Keightley P.D."/>
            <person name="Kheradpour P."/>
            <person name="Kirkness E.F."/>
            <person name="Koerich L.B."/>
            <person name="Kristiansen K."/>
            <person name="Kudrna D."/>
            <person name="Kulathinal R.J."/>
            <person name="Kumar S."/>
            <person name="Kwok R."/>
            <person name="Lander E."/>
            <person name="Langley C.H."/>
            <person name="Lapoint R."/>
            <person name="Lazzaro B.P."/>
            <person name="Lee S.J."/>
            <person name="Levesque L."/>
            <person name="Li R."/>
            <person name="Lin C.F."/>
            <person name="Lin M.F."/>
            <person name="Lindblad-Toh K."/>
            <person name="Llopart A."/>
            <person name="Long M."/>
            <person name="Low L."/>
            <person name="Lozovsky E."/>
            <person name="Lu J."/>
            <person name="Luo M."/>
            <person name="Machado C.A."/>
            <person name="Makalowski W."/>
            <person name="Marzo M."/>
            <person name="Matsuda M."/>
            <person name="Matzkin L."/>
            <person name="McAllister B."/>
            <person name="McBride C.S."/>
            <person name="McKernan B."/>
            <person name="McKernan K."/>
            <person name="Mendez-Lago M."/>
            <person name="Minx P."/>
            <person name="Mollenhauer M.U."/>
            <person name="Montooth K."/>
            <person name="Mount S.M."/>
            <person name="Mu X."/>
            <person name="Myers E."/>
            <person name="Negre B."/>
            <person name="Newfeld S."/>
            <person name="Nielsen R."/>
            <person name="Noor M.A."/>
            <person name="O'Grady P."/>
            <person name="Pachter L."/>
            <person name="Papaceit M."/>
            <person name="Parisi M.J."/>
            <person name="Parisi M."/>
            <person name="Parts L."/>
            <person name="Pedersen J.S."/>
            <person name="Pesole G."/>
            <person name="Phillippy A.M."/>
            <person name="Ponting C.P."/>
            <person name="Pop M."/>
            <person name="Porcelli D."/>
            <person name="Powell J.R."/>
            <person name="Prohaska S."/>
            <person name="Pruitt K."/>
            <person name="Puig M."/>
            <person name="Quesneville H."/>
            <person name="Ram K.R."/>
            <person name="Rand D."/>
            <person name="Rasmussen M.D."/>
            <person name="Reed L.K."/>
            <person name="Reenan R."/>
            <person name="Reily A."/>
            <person name="Remington K.A."/>
            <person name="Rieger T.T."/>
            <person name="Ritchie M.G."/>
            <person name="Robin C."/>
            <person name="Rogers Y.H."/>
            <person name="Rohde C."/>
            <person name="Rozas J."/>
            <person name="Rubenfield M.J."/>
            <person name="Ruiz A."/>
            <person name="Russo S."/>
            <person name="Salzberg S.L."/>
            <person name="Sanchez-Gracia A."/>
            <person name="Saranga D.J."/>
            <person name="Sato H."/>
            <person name="Schaeffer S.W."/>
            <person name="Schatz M.C."/>
            <person name="Schlenke T."/>
            <person name="Schwartz R."/>
            <person name="Segarra C."/>
            <person name="Singh R.S."/>
            <person name="Sirot L."/>
            <person name="Sirota M."/>
            <person name="Sisneros N.B."/>
            <person name="Smith C.D."/>
            <person name="Smith T.F."/>
            <person name="Spieth J."/>
            <person name="Stage D.E."/>
            <person name="Stark A."/>
            <person name="Stephan W."/>
            <person name="Strausberg R.L."/>
            <person name="Strempel S."/>
            <person name="Sturgill D."/>
            <person name="Sutton G."/>
            <person name="Sutton G.G."/>
            <person name="Tao W."/>
            <person name="Teichmann S."/>
            <person name="Tobari Y.N."/>
            <person name="Tomimura Y."/>
            <person name="Tsolas J.M."/>
            <person name="Valente V.L."/>
            <person name="Venter E."/>
            <person name="Venter J.C."/>
            <person name="Vicario S."/>
            <person name="Vieira F.G."/>
            <person name="Vilella A.J."/>
            <person name="Villasante A."/>
            <person name="Walenz B."/>
            <person name="Wang J."/>
            <person name="Wasserman M."/>
            <person name="Watts T."/>
            <person name="Wilson D."/>
            <person name="Wilson R.K."/>
            <person name="Wing R.A."/>
            <person name="Wolfner M.F."/>
            <person name="Wong A."/>
            <person name="Wong G.K."/>
            <person name="Wu C.I."/>
            <person name="Wu G."/>
            <person name="Yamamoto D."/>
            <person name="Yang H.P."/>
            <person name="Yang S.P."/>
            <person name="Yorke J.A."/>
            <person name="Yoshida K."/>
            <person name="Zdobnov E."/>
            <person name="Zhang P."/>
            <person name="Zhang Y."/>
            <person name="Zimin A.V."/>
            <person name="Baldwin J."/>
            <person name="Abdouelleil A."/>
            <person name="Abdulkadir J."/>
            <person name="Abebe A."/>
            <person name="Abera B."/>
            <person name="Abreu J."/>
            <person name="Acer S.C."/>
            <person name="Aftuck L."/>
            <person name="Alexander A."/>
            <person name="An P."/>
            <person name="Anderson E."/>
            <person name="Anderson S."/>
            <person name="Arachi H."/>
            <person name="Azer M."/>
            <person name="Bachantsang P."/>
            <person name="Barry A."/>
            <person name="Bayul T."/>
            <person name="Berlin A."/>
            <person name="Bessette D."/>
            <person name="Bloom T."/>
            <person name="Blye J."/>
            <person name="Boguslavskiy L."/>
            <person name="Bonnet C."/>
            <person name="Boukhgalter B."/>
            <person name="Bourzgui I."/>
            <person name="Brown A."/>
            <person name="Cahill P."/>
            <person name="Channer S."/>
            <person name="Cheshatsang Y."/>
            <person name="Chuda L."/>
            <person name="Citroen M."/>
            <person name="Collymore A."/>
            <person name="Cooke P."/>
            <person name="Costello M."/>
            <person name="D'Aco K."/>
            <person name="Daza R."/>
            <person name="De Haan G."/>
            <person name="DeGray S."/>
            <person name="DeMaso C."/>
            <person name="Dhargay N."/>
            <person name="Dooley K."/>
            <person name="Dooley E."/>
            <person name="Doricent M."/>
            <person name="Dorje P."/>
            <person name="Dorjee K."/>
            <person name="Dupes A."/>
            <person name="Elong R."/>
            <person name="Falk J."/>
            <person name="Farina A."/>
            <person name="Faro S."/>
            <person name="Ferguson D."/>
            <person name="Fisher S."/>
            <person name="Foley C.D."/>
            <person name="Franke A."/>
            <person name="Friedrich D."/>
            <person name="Gadbois L."/>
            <person name="Gearin G."/>
            <person name="Gearin C.R."/>
            <person name="Giannoukos G."/>
            <person name="Goode T."/>
            <person name="Graham J."/>
            <person name="Grandbois E."/>
            <person name="Grewal S."/>
            <person name="Gyaltsen K."/>
            <person name="Hafez N."/>
            <person name="Hagos B."/>
            <person name="Hall J."/>
            <person name="Henson C."/>
            <person name="Hollinger A."/>
            <person name="Honan T."/>
            <person name="Huard M.D."/>
            <person name="Hughes L."/>
            <person name="Hurhula B."/>
            <person name="Husby M.E."/>
            <person name="Kamat A."/>
            <person name="Kanga B."/>
            <person name="Kashin S."/>
            <person name="Khazanovich D."/>
            <person name="Kisner P."/>
            <person name="Lance K."/>
            <person name="Lara M."/>
            <person name="Lee W."/>
            <person name="Lennon N."/>
            <person name="Letendre F."/>
            <person name="LeVine R."/>
            <person name="Lipovsky A."/>
            <person name="Liu X."/>
            <person name="Liu J."/>
            <person name="Liu S."/>
            <person name="Lokyitsang T."/>
            <person name="Lokyitsang Y."/>
            <person name="Lubonja R."/>
            <person name="Lui A."/>
            <person name="MacDonald P."/>
            <person name="Magnisalis V."/>
            <person name="Maru K."/>
            <person name="Matthews C."/>
            <person name="McCusker W."/>
            <person name="McDonough S."/>
            <person name="Mehta T."/>
            <person name="Meldrim J."/>
            <person name="Meneus L."/>
            <person name="Mihai O."/>
            <person name="Mihalev A."/>
            <person name="Mihova T."/>
            <person name="Mittelman R."/>
            <person name="Mlenga V."/>
            <person name="Montmayeur A."/>
            <person name="Mulrain L."/>
            <person name="Navidi A."/>
            <person name="Naylor J."/>
            <person name="Negash T."/>
            <person name="Nguyen T."/>
            <person name="Nguyen N."/>
            <person name="Nicol R."/>
            <person name="Norbu C."/>
            <person name="Norbu N."/>
            <person name="Novod N."/>
            <person name="O'Neill B."/>
            <person name="Osman S."/>
            <person name="Markiewicz E."/>
            <person name="Oyono O.L."/>
            <person name="Patti C."/>
            <person name="Phunkhang P."/>
            <person name="Pierre F."/>
            <person name="Priest M."/>
            <person name="Raghuraman S."/>
            <person name="Rege F."/>
            <person name="Reyes R."/>
            <person name="Rise C."/>
            <person name="Rogov P."/>
            <person name="Ross K."/>
            <person name="Ryan E."/>
            <person name="Settipalli S."/>
            <person name="Shea T."/>
            <person name="Sherpa N."/>
            <person name="Shi L."/>
            <person name="Shih D."/>
            <person name="Sparrow T."/>
            <person name="Spaulding J."/>
            <person name="Stalker J."/>
            <person name="Stange-Thomann N."/>
            <person name="Stavropoulos S."/>
            <person name="Stone C."/>
            <person name="Strader C."/>
            <person name="Tesfaye S."/>
            <person name="Thomson T."/>
            <person name="Thoulutsang Y."/>
            <person name="Thoulutsang D."/>
            <person name="Topham K."/>
            <person name="Topping I."/>
            <person name="Tsamla T."/>
            <person name="Vassiliev H."/>
            <person name="Vo A."/>
            <person name="Wangchuk T."/>
            <person name="Wangdi T."/>
            <person name="Weiand M."/>
            <person name="Wilkinson J."/>
            <person name="Wilson A."/>
            <person name="Yadav S."/>
            <person name="Young G."/>
            <person name="Yu Q."/>
            <person name="Zembek L."/>
            <person name="Zhong D."/>
            <person name="Zimmer A."/>
            <person name="Zwirko Z."/>
            <person name="Jaffe D.B."/>
            <person name="Alvarez P."/>
            <person name="Brockman W."/>
            <person name="Butler J."/>
            <person name="Chin C."/>
            <person name="Gnerre S."/>
            <person name="Grabherr M."/>
            <person name="Kleber M."/>
            <person name="Mauceli E."/>
            <person name="MacCallum I."/>
        </authorList>
    </citation>
    <scope>NUCLEOTIDE SEQUENCE [LARGE SCALE GENOMIC DNA]</scope>
    <source>
        <strain evidence="2">Tai18E2 / Tucson 14021-0261.01</strain>
    </source>
</reference>
<name>A0A0R1DSH4_DROYA</name>
<evidence type="ECO:0000313" key="2">
    <source>
        <dbReference type="Proteomes" id="UP000002282"/>
    </source>
</evidence>
<dbReference type="KEGG" id="dya:Dyak_GE28476"/>
<dbReference type="EMBL" id="CM000158">
    <property type="protein sequence ID" value="KRK00160.1"/>
    <property type="molecule type" value="Genomic_DNA"/>
</dbReference>
<protein>
    <submittedName>
        <fullName evidence="1">Uncharacterized protein</fullName>
    </submittedName>
</protein>
<proteinExistence type="predicted"/>
<dbReference type="AlphaFoldDB" id="A0A0R1DSH4"/>
<sequence length="74" mass="8666">MEHRSQITAFAGKWERAELIAPLRAWSWELAVGSWKMPAQHPAFSQMCGSKKREMMITICAMTRRQFKITHWTS</sequence>
<reference evidence="1 2" key="2">
    <citation type="journal article" date="2007" name="PLoS Biol.">
        <title>Principles of genome evolution in the Drosophila melanogaster species group.</title>
        <authorList>
            <person name="Ranz J.M."/>
            <person name="Maurin D."/>
            <person name="Chan Y.S."/>
            <person name="von Grotthuss M."/>
            <person name="Hillier L.W."/>
            <person name="Roote J."/>
            <person name="Ashburner M."/>
            <person name="Bergman C.M."/>
        </authorList>
    </citation>
    <scope>NUCLEOTIDE SEQUENCE [LARGE SCALE GENOMIC DNA]</scope>
    <source>
        <strain evidence="2">Tai18E2 / Tucson 14021-0261.01</strain>
    </source>
</reference>
<keyword evidence="2" id="KW-1185">Reference proteome</keyword>
<gene>
    <name evidence="1" type="primary">Dyak\GE28476</name>
    <name evidence="1" type="synonym">GE28476</name>
    <name evidence="1" type="ORF">Dyak_GE28476</name>
</gene>
<accession>A0A0R1DSH4</accession>
<dbReference type="Proteomes" id="UP000002282">
    <property type="component" value="Chromosome 2R"/>
</dbReference>
<organism evidence="1 2">
    <name type="scientific">Drosophila yakuba</name>
    <name type="common">Fruit fly</name>
    <dbReference type="NCBI Taxonomy" id="7245"/>
    <lineage>
        <taxon>Eukaryota</taxon>
        <taxon>Metazoa</taxon>
        <taxon>Ecdysozoa</taxon>
        <taxon>Arthropoda</taxon>
        <taxon>Hexapoda</taxon>
        <taxon>Insecta</taxon>
        <taxon>Pterygota</taxon>
        <taxon>Neoptera</taxon>
        <taxon>Endopterygota</taxon>
        <taxon>Diptera</taxon>
        <taxon>Brachycera</taxon>
        <taxon>Muscomorpha</taxon>
        <taxon>Ephydroidea</taxon>
        <taxon>Drosophilidae</taxon>
        <taxon>Drosophila</taxon>
        <taxon>Sophophora</taxon>
    </lineage>
</organism>